<dbReference type="CDD" id="cd06782">
    <property type="entry name" value="cpPDZ_CPP-like"/>
    <property type="match status" value="1"/>
</dbReference>
<comment type="caution">
    <text evidence="8">The sequence shown here is derived from an EMBL/GenBank/DDBJ whole genome shotgun (WGS) entry which is preliminary data.</text>
</comment>
<keyword evidence="3 5" id="KW-0378">Hydrolase</keyword>
<keyword evidence="9" id="KW-1185">Reference proteome</keyword>
<evidence type="ECO:0000256" key="4">
    <source>
        <dbReference type="ARBA" id="ARBA00022825"/>
    </source>
</evidence>
<feature type="transmembrane region" description="Helical" evidence="6">
    <location>
        <begin position="12"/>
        <end position="32"/>
    </location>
</feature>
<reference evidence="8 9" key="1">
    <citation type="submission" date="2020-10" db="EMBL/GenBank/DDBJ databases">
        <title>ChiBAC.</title>
        <authorList>
            <person name="Zenner C."/>
            <person name="Hitch T.C.A."/>
            <person name="Clavel T."/>
        </authorList>
    </citation>
    <scope>NUCLEOTIDE SEQUENCE [LARGE SCALE GENOMIC DNA]</scope>
    <source>
        <strain evidence="8 9">DSM 108706</strain>
    </source>
</reference>
<dbReference type="Gene3D" id="2.30.42.10">
    <property type="match status" value="1"/>
</dbReference>
<evidence type="ECO:0000313" key="9">
    <source>
        <dbReference type="Proteomes" id="UP001516588"/>
    </source>
</evidence>
<dbReference type="EMBL" id="JADCKA010000010">
    <property type="protein sequence ID" value="MBE5035890.1"/>
    <property type="molecule type" value="Genomic_DNA"/>
</dbReference>
<keyword evidence="6" id="KW-0472">Membrane</keyword>
<dbReference type="InterPro" id="IPR029045">
    <property type="entry name" value="ClpP/crotonase-like_dom_sf"/>
</dbReference>
<keyword evidence="6" id="KW-0812">Transmembrane</keyword>
<sequence>MEEKKPRNKNFWKGFVLGIVATALVAGGIHFWPSGMDEDSKMNALENLVESQFLYADDVDEDNLLEGTYKGYISGLGDKYSVYYTPEEFAAFQDSTISGEFYGIGVVFTQDMNTGQISVNNVYEDSPAEKAGISQGDILVKVNGEEVSGKDLNAVTSNIKGEEGTEVKLTFTKGENGEEYTKSVKREKITVQTVTGKMMSDGIAYIKISEFTNETYNQFEEVFKKLEKQGMEGLVIDLRDNTGGVVTTTCEILDQLLPEGKIVYTKDKNGNVKEEDSDAEHYFDKPLALLVNGYTASASEIFTAAIQDYDLGSIVGTKTFGKGIVQQLFPLSDGSGVKLTVSEYFSPKDREIHEKGIEPDVTVEDTRTSAEDTNDAQLQQAIKEVQKDM</sequence>
<keyword evidence="6" id="KW-1133">Transmembrane helix</keyword>
<dbReference type="PANTHER" id="PTHR32060">
    <property type="entry name" value="TAIL-SPECIFIC PROTEASE"/>
    <property type="match status" value="1"/>
</dbReference>
<evidence type="ECO:0000256" key="3">
    <source>
        <dbReference type="ARBA" id="ARBA00022801"/>
    </source>
</evidence>
<dbReference type="InterPro" id="IPR036034">
    <property type="entry name" value="PDZ_sf"/>
</dbReference>
<dbReference type="Gene3D" id="3.90.226.10">
    <property type="entry name" value="2-enoyl-CoA Hydratase, Chain A, domain 1"/>
    <property type="match status" value="1"/>
</dbReference>
<dbReference type="SMART" id="SM00245">
    <property type="entry name" value="TSPc"/>
    <property type="match status" value="1"/>
</dbReference>
<dbReference type="InterPro" id="IPR041489">
    <property type="entry name" value="PDZ_6"/>
</dbReference>
<evidence type="ECO:0000256" key="2">
    <source>
        <dbReference type="ARBA" id="ARBA00022670"/>
    </source>
</evidence>
<dbReference type="InterPro" id="IPR001478">
    <property type="entry name" value="PDZ"/>
</dbReference>
<organism evidence="8 9">
    <name type="scientific">Gallibacter intestinalis</name>
    <dbReference type="NCBI Taxonomy" id="2779356"/>
    <lineage>
        <taxon>Bacteria</taxon>
        <taxon>Bacillati</taxon>
        <taxon>Bacillota</taxon>
        <taxon>Clostridia</taxon>
        <taxon>Eubacteriales</taxon>
        <taxon>Eubacteriaceae</taxon>
        <taxon>Gallibacter</taxon>
    </lineage>
</organism>
<evidence type="ECO:0000313" key="8">
    <source>
        <dbReference type="EMBL" id="MBE5035890.1"/>
    </source>
</evidence>
<dbReference type="NCBIfam" id="TIGR00225">
    <property type="entry name" value="prc"/>
    <property type="match status" value="1"/>
</dbReference>
<dbReference type="RefSeq" id="WP_226385538.1">
    <property type="nucleotide sequence ID" value="NZ_JADCKA010000010.1"/>
</dbReference>
<dbReference type="Pfam" id="PF03572">
    <property type="entry name" value="Peptidase_S41"/>
    <property type="match status" value="1"/>
</dbReference>
<accession>A0ABR9QZ67</accession>
<gene>
    <name evidence="8" type="ORF">INF20_06335</name>
</gene>
<dbReference type="Gene3D" id="3.30.750.44">
    <property type="match status" value="1"/>
</dbReference>
<dbReference type="SUPFAM" id="SSF50156">
    <property type="entry name" value="PDZ domain-like"/>
    <property type="match status" value="1"/>
</dbReference>
<dbReference type="PROSITE" id="PS50106">
    <property type="entry name" value="PDZ"/>
    <property type="match status" value="1"/>
</dbReference>
<dbReference type="InterPro" id="IPR005151">
    <property type="entry name" value="Tail-specific_protease"/>
</dbReference>
<evidence type="ECO:0000256" key="6">
    <source>
        <dbReference type="SAM" id="Phobius"/>
    </source>
</evidence>
<protein>
    <submittedName>
        <fullName evidence="8">S41 family peptidase</fullName>
    </submittedName>
</protein>
<evidence type="ECO:0000256" key="5">
    <source>
        <dbReference type="RuleBase" id="RU004404"/>
    </source>
</evidence>
<dbReference type="PANTHER" id="PTHR32060:SF30">
    <property type="entry name" value="CARBOXY-TERMINAL PROCESSING PROTEASE CTPA"/>
    <property type="match status" value="1"/>
</dbReference>
<dbReference type="InterPro" id="IPR004447">
    <property type="entry name" value="Peptidase_S41A"/>
</dbReference>
<feature type="domain" description="PDZ" evidence="7">
    <location>
        <begin position="98"/>
        <end position="160"/>
    </location>
</feature>
<name>A0ABR9QZ67_9FIRM</name>
<proteinExistence type="inferred from homology"/>
<keyword evidence="4 5" id="KW-0720">Serine protease</keyword>
<comment type="similarity">
    <text evidence="1 5">Belongs to the peptidase S41A family.</text>
</comment>
<dbReference type="SUPFAM" id="SSF52096">
    <property type="entry name" value="ClpP/crotonase"/>
    <property type="match status" value="1"/>
</dbReference>
<evidence type="ECO:0000256" key="1">
    <source>
        <dbReference type="ARBA" id="ARBA00009179"/>
    </source>
</evidence>
<dbReference type="Pfam" id="PF17820">
    <property type="entry name" value="PDZ_6"/>
    <property type="match status" value="1"/>
</dbReference>
<evidence type="ECO:0000259" key="7">
    <source>
        <dbReference type="PROSITE" id="PS50106"/>
    </source>
</evidence>
<dbReference type="CDD" id="cd07560">
    <property type="entry name" value="Peptidase_S41_CPP"/>
    <property type="match status" value="1"/>
</dbReference>
<dbReference type="Proteomes" id="UP001516588">
    <property type="component" value="Unassembled WGS sequence"/>
</dbReference>
<dbReference type="SMART" id="SM00228">
    <property type="entry name" value="PDZ"/>
    <property type="match status" value="1"/>
</dbReference>
<keyword evidence="2 5" id="KW-0645">Protease</keyword>